<sequence length="99" mass="11731">MTDYDREERNFINGVWGNVRYLEWKKRENEKVLENKRKIRKRNIILGLYIFFVVMMIVVPILYFGELDAGLLYIIGTIILSGSIIYEYLESKKMFGGKG</sequence>
<dbReference type="Proteomes" id="UP000724672">
    <property type="component" value="Unassembled WGS sequence"/>
</dbReference>
<evidence type="ECO:0000313" key="3">
    <source>
        <dbReference type="Proteomes" id="UP000724672"/>
    </source>
</evidence>
<dbReference type="RefSeq" id="WP_203366944.1">
    <property type="nucleotide sequence ID" value="NZ_WSFT01000040.1"/>
</dbReference>
<keyword evidence="1" id="KW-1133">Transmembrane helix</keyword>
<feature type="transmembrane region" description="Helical" evidence="1">
    <location>
        <begin position="44"/>
        <end position="64"/>
    </location>
</feature>
<reference evidence="2" key="1">
    <citation type="submission" date="2019-12" db="EMBL/GenBank/DDBJ databases">
        <title>Clostridiaceae gen. nov. sp. nov., isolated from sediment in Xinjiang, China.</title>
        <authorList>
            <person name="Zhang R."/>
        </authorList>
    </citation>
    <scope>NUCLEOTIDE SEQUENCE</scope>
    <source>
        <strain evidence="2">D2Q-11</strain>
    </source>
</reference>
<feature type="transmembrane region" description="Helical" evidence="1">
    <location>
        <begin position="70"/>
        <end position="89"/>
    </location>
</feature>
<keyword evidence="1" id="KW-0472">Membrane</keyword>
<keyword evidence="1" id="KW-0812">Transmembrane</keyword>
<dbReference type="AlphaFoldDB" id="A0A942Z9D6"/>
<accession>A0A942Z9D6</accession>
<proteinExistence type="predicted"/>
<keyword evidence="3" id="KW-1185">Reference proteome</keyword>
<dbReference type="EMBL" id="WSFT01000040">
    <property type="protein sequence ID" value="MBS4539019.1"/>
    <property type="molecule type" value="Genomic_DNA"/>
</dbReference>
<gene>
    <name evidence="2" type="ORF">GOQ27_11140</name>
</gene>
<protein>
    <submittedName>
        <fullName evidence="2">Uncharacterized protein</fullName>
    </submittedName>
</protein>
<evidence type="ECO:0000256" key="1">
    <source>
        <dbReference type="SAM" id="Phobius"/>
    </source>
</evidence>
<organism evidence="2 3">
    <name type="scientific">Anaeromonas frigoriresistens</name>
    <dbReference type="NCBI Taxonomy" id="2683708"/>
    <lineage>
        <taxon>Bacteria</taxon>
        <taxon>Bacillati</taxon>
        <taxon>Bacillota</taxon>
        <taxon>Tissierellia</taxon>
        <taxon>Tissierellales</taxon>
        <taxon>Thermohalobacteraceae</taxon>
        <taxon>Anaeromonas</taxon>
    </lineage>
</organism>
<evidence type="ECO:0000313" key="2">
    <source>
        <dbReference type="EMBL" id="MBS4539019.1"/>
    </source>
</evidence>
<comment type="caution">
    <text evidence="2">The sequence shown here is derived from an EMBL/GenBank/DDBJ whole genome shotgun (WGS) entry which is preliminary data.</text>
</comment>
<name>A0A942Z9D6_9FIRM</name>